<dbReference type="PANTHER" id="PTHR13696:SF52">
    <property type="entry name" value="PARA FAMILY PROTEIN CT_582"/>
    <property type="match status" value="1"/>
</dbReference>
<accession>A0AAT9JTK9</accession>
<name>A0AAT9JTK9_SYNEL</name>
<proteinExistence type="predicted"/>
<gene>
    <name evidence="2" type="ORF">EKO22_01375</name>
</gene>
<feature type="domain" description="AAA" evidence="1">
    <location>
        <begin position="4"/>
        <end position="161"/>
    </location>
</feature>
<dbReference type="Pfam" id="PF13614">
    <property type="entry name" value="AAA_31"/>
    <property type="match status" value="1"/>
</dbReference>
<dbReference type="InterPro" id="IPR050678">
    <property type="entry name" value="DNA_Partitioning_ATPase"/>
</dbReference>
<evidence type="ECO:0000313" key="2">
    <source>
        <dbReference type="EMBL" id="QFZ91212.2"/>
    </source>
</evidence>
<protein>
    <submittedName>
        <fullName evidence="2">AAA family ATPase</fullName>
    </submittedName>
</protein>
<dbReference type="EMBL" id="CP034671">
    <property type="protein sequence ID" value="QFZ91212.2"/>
    <property type="molecule type" value="Genomic_DNA"/>
</dbReference>
<dbReference type="InterPro" id="IPR025669">
    <property type="entry name" value="AAA_dom"/>
</dbReference>
<sequence length="249" mass="26213">MSLIVAVSSLSGGQGKSTTSLLLALELAARGRSVLVVDLDPQGDLSAWLEADPLQPGALELLLKKGEAAECIQETAIENLSVVGAGDRLDSAQLYLSGRTAPALVLRQRLAPVVEDYDYLILDTPPARSLLGVTALGAAQQVVISAEASGKGIASLDRTRELLTEMQDDEATEAQLVAVIPFRLKVIGRNIVGKCAAALEVFQEELGDLLLPALLESEQIAAAATNVHRLEGALAEPIVTLADRLENHP</sequence>
<dbReference type="AlphaFoldDB" id="A0AAT9JTK9"/>
<dbReference type="SUPFAM" id="SSF52540">
    <property type="entry name" value="P-loop containing nucleoside triphosphate hydrolases"/>
    <property type="match status" value="1"/>
</dbReference>
<dbReference type="Gene3D" id="3.40.50.300">
    <property type="entry name" value="P-loop containing nucleotide triphosphate hydrolases"/>
    <property type="match status" value="1"/>
</dbReference>
<dbReference type="PANTHER" id="PTHR13696">
    <property type="entry name" value="P-LOOP CONTAINING NUCLEOSIDE TRIPHOSPHATE HYDROLASE"/>
    <property type="match status" value="1"/>
</dbReference>
<dbReference type="InterPro" id="IPR027417">
    <property type="entry name" value="P-loop_NTPase"/>
</dbReference>
<organism evidence="2">
    <name type="scientific">Synechococcus elongatus PCC 11802</name>
    <dbReference type="NCBI Taxonomy" id="2283154"/>
    <lineage>
        <taxon>Bacteria</taxon>
        <taxon>Bacillati</taxon>
        <taxon>Cyanobacteriota</taxon>
        <taxon>Cyanophyceae</taxon>
        <taxon>Synechococcales</taxon>
        <taxon>Synechococcaceae</taxon>
        <taxon>Synechococcus</taxon>
    </lineage>
</organism>
<dbReference type="RefSeq" id="WP_208677482.1">
    <property type="nucleotide sequence ID" value="NZ_CP034671.2"/>
</dbReference>
<dbReference type="CDD" id="cd02042">
    <property type="entry name" value="ParAB_family"/>
    <property type="match status" value="1"/>
</dbReference>
<evidence type="ECO:0000259" key="1">
    <source>
        <dbReference type="Pfam" id="PF13614"/>
    </source>
</evidence>
<reference evidence="2" key="1">
    <citation type="submission" date="2024-01" db="EMBL/GenBank/DDBJ databases">
        <title>Synechococcus elongatus PCC 11802, a close yet different native of Synechococcus elongatus PCC 11801.</title>
        <authorList>
            <person name="Jaiswal D."/>
            <person name="Sengupta A."/>
            <person name="Sengupta S."/>
            <person name="Pakrasi H.B."/>
            <person name="Wangikar P."/>
        </authorList>
    </citation>
    <scope>NUCLEOTIDE SEQUENCE</scope>
    <source>
        <strain evidence="2">PCC 11802</strain>
    </source>
</reference>